<comment type="caution">
    <text evidence="6">The sequence shown here is derived from an EMBL/GenBank/DDBJ whole genome shotgun (WGS) entry which is preliminary data.</text>
</comment>
<feature type="domain" description="Peptidase M1 membrane alanine aminopeptidase" evidence="5">
    <location>
        <begin position="341"/>
        <end position="536"/>
    </location>
</feature>
<keyword evidence="2" id="KW-0479">Metal-binding</keyword>
<dbReference type="SUPFAM" id="SSF55486">
    <property type="entry name" value="Metalloproteases ('zincins'), catalytic domain"/>
    <property type="match status" value="1"/>
</dbReference>
<name>A0A2A6E145_9BACL</name>
<feature type="binding site" evidence="2">
    <location>
        <position position="403"/>
    </location>
    <ligand>
        <name>Zn(2+)</name>
        <dbReference type="ChEBI" id="CHEBI:29105"/>
        <note>catalytic</note>
    </ligand>
</feature>
<dbReference type="CDD" id="cd09604">
    <property type="entry name" value="M1_APN_like"/>
    <property type="match status" value="1"/>
</dbReference>
<feature type="signal peptide" evidence="4">
    <location>
        <begin position="1"/>
        <end position="27"/>
    </location>
</feature>
<dbReference type="AlphaFoldDB" id="A0A2A6E145"/>
<proteinExistence type="predicted"/>
<dbReference type="InterPro" id="IPR027268">
    <property type="entry name" value="Peptidase_M4/M1_CTD_sf"/>
</dbReference>
<dbReference type="EMBL" id="MOXJ01000010">
    <property type="protein sequence ID" value="PDO10713.1"/>
    <property type="molecule type" value="Genomic_DNA"/>
</dbReference>
<evidence type="ECO:0000313" key="6">
    <source>
        <dbReference type="EMBL" id="PDO10713.1"/>
    </source>
</evidence>
<feature type="binding site" evidence="2">
    <location>
        <position position="426"/>
    </location>
    <ligand>
        <name>Zn(2+)</name>
        <dbReference type="ChEBI" id="CHEBI:29105"/>
        <note>catalytic</note>
    </ligand>
</feature>
<dbReference type="Pfam" id="PF01433">
    <property type="entry name" value="Peptidase_M1"/>
    <property type="match status" value="1"/>
</dbReference>
<feature type="chain" id="PRO_5039123767" evidence="4">
    <location>
        <begin position="28"/>
        <end position="669"/>
    </location>
</feature>
<evidence type="ECO:0000256" key="3">
    <source>
        <dbReference type="SAM" id="MobiDB-lite"/>
    </source>
</evidence>
<feature type="active site" description="Proton acceptor" evidence="1">
    <location>
        <position position="404"/>
    </location>
</feature>
<evidence type="ECO:0000256" key="2">
    <source>
        <dbReference type="PIRSR" id="PIRSR634015-3"/>
    </source>
</evidence>
<keyword evidence="2" id="KW-0862">Zinc</keyword>
<keyword evidence="4" id="KW-0732">Signal</keyword>
<accession>A0A2A6E145</accession>
<sequence>MFRRIPSCRAVLSTAAFAVFAVLAVLAFTGADGDRVHVALATDPRPPAVESPAPQVPEARPKPTPTPLSSRLTEYHIGVRFDERSRTLEGAETVTWRNPGRQAVGEVYLHLYPNAFASDRTTFMRESGGKLRDDTFPGGRYGGMELLSVRTDDGIDLTSRVEFVRPDDGNRDDRTLARIALPEPVPPGEKTTLHLRFLVRLPPVFARMGYADDFVMAGQWFPKIAVYEPAGTRGRTDEGWNLHQYHGNSEFYSEFGIYIVNIQVPSRWLVAATGFPTKAPEESNGWKTYHFYADDVHDFAWAASPRFVYAEERFSAPGVPGVRLKLYLDPAHAHLKQRYLTAAKKSLSRYADWFGEYPYPTLSIVVPPAQAGGAGGMEYPTLITAWEAANPAPGFELERVVAHEIAHQYWYGMVATNEFEEAWLDEGFASYSEDLVMELDYGIPPNSALESSWIASPAPLSLFSWQFRDQDHYAENVYVRAKLILRDIERLIGRDRMRRVLHRYFQEWKFRHPGARQFEETLERTTGSDWSAYFEQFVYGGETVDYAVESIRRTDVSQSNAGKSASGPVYEVVVRKRGGTHPAPVTIRFRFADGSVQDAVWDGRGEAIVYRIGRSAPLEWVWVDPERSMLLENRRIDNFLKAEPDRRRTLFGTTLASIVSEWFARWWSW</sequence>
<feature type="active site" description="Proton donor" evidence="1">
    <location>
        <position position="478"/>
    </location>
</feature>
<dbReference type="Gene3D" id="1.10.390.10">
    <property type="entry name" value="Neutral Protease Domain 2"/>
    <property type="match status" value="1"/>
</dbReference>
<comment type="cofactor">
    <cofactor evidence="2">
        <name>Zn(2+)</name>
        <dbReference type="ChEBI" id="CHEBI:29105"/>
    </cofactor>
    <text evidence="2">Binds 1 zinc ion per subunit.</text>
</comment>
<dbReference type="Proteomes" id="UP000243688">
    <property type="component" value="Unassembled WGS sequence"/>
</dbReference>
<dbReference type="GO" id="GO:0008237">
    <property type="term" value="F:metallopeptidase activity"/>
    <property type="evidence" value="ECO:0007669"/>
    <property type="project" value="InterPro"/>
</dbReference>
<gene>
    <name evidence="6" type="ORF">BLM47_05760</name>
</gene>
<reference evidence="6 7" key="1">
    <citation type="submission" date="2016-12" db="EMBL/GenBank/DDBJ databases">
        <title>Candidatus Reconcilibacillus cellulovorans genome.</title>
        <authorList>
            <person name="Kolinko S."/>
            <person name="Wu Y.-W."/>
            <person name="Tachea F."/>
            <person name="Denzel E."/>
            <person name="Hiras J."/>
            <person name="Baecker N."/>
            <person name="Chan L.J."/>
            <person name="Eichorst S.A."/>
            <person name="Frey D."/>
            <person name="Adams P.D."/>
            <person name="Pray T."/>
            <person name="Tanjore D."/>
            <person name="Petzold C.J."/>
            <person name="Gladden J.M."/>
            <person name="Simmons B.A."/>
            <person name="Singer S.W."/>
        </authorList>
    </citation>
    <scope>NUCLEOTIDE SEQUENCE [LARGE SCALE GENOMIC DNA]</scope>
    <source>
        <strain evidence="6">JTherm</strain>
    </source>
</reference>
<dbReference type="InterPro" id="IPR014782">
    <property type="entry name" value="Peptidase_M1_dom"/>
</dbReference>
<evidence type="ECO:0000313" key="7">
    <source>
        <dbReference type="Proteomes" id="UP000243688"/>
    </source>
</evidence>
<feature type="region of interest" description="Disordered" evidence="3">
    <location>
        <begin position="43"/>
        <end position="70"/>
    </location>
</feature>
<dbReference type="PANTHER" id="PTHR45726">
    <property type="entry name" value="LEUKOTRIENE A-4 HYDROLASE"/>
    <property type="match status" value="1"/>
</dbReference>
<evidence type="ECO:0000259" key="5">
    <source>
        <dbReference type="Pfam" id="PF01433"/>
    </source>
</evidence>
<protein>
    <submittedName>
        <fullName evidence="6">EnpEP protein</fullName>
    </submittedName>
</protein>
<feature type="binding site" evidence="2">
    <location>
        <position position="407"/>
    </location>
    <ligand>
        <name>Zn(2+)</name>
        <dbReference type="ChEBI" id="CHEBI:29105"/>
        <note>catalytic</note>
    </ligand>
</feature>
<evidence type="ECO:0000256" key="4">
    <source>
        <dbReference type="SAM" id="SignalP"/>
    </source>
</evidence>
<dbReference type="InterPro" id="IPR034015">
    <property type="entry name" value="M1_LTA4H"/>
</dbReference>
<dbReference type="GO" id="GO:0008270">
    <property type="term" value="F:zinc ion binding"/>
    <property type="evidence" value="ECO:0007669"/>
    <property type="project" value="InterPro"/>
</dbReference>
<dbReference type="PANTHER" id="PTHR45726:SF3">
    <property type="entry name" value="LEUKOTRIENE A-4 HYDROLASE"/>
    <property type="match status" value="1"/>
</dbReference>
<organism evidence="6 7">
    <name type="scientific">Candidatus Reconcilbacillus cellulovorans</name>
    <dbReference type="NCBI Taxonomy" id="1906605"/>
    <lineage>
        <taxon>Bacteria</taxon>
        <taxon>Bacillati</taxon>
        <taxon>Bacillota</taxon>
        <taxon>Bacilli</taxon>
        <taxon>Bacillales</taxon>
        <taxon>Paenibacillaceae</taxon>
        <taxon>Candidatus Reconcilbacillus</taxon>
    </lineage>
</organism>
<evidence type="ECO:0000256" key="1">
    <source>
        <dbReference type="PIRSR" id="PIRSR634015-1"/>
    </source>
</evidence>